<comment type="caution">
    <text evidence="1">The sequence shown here is derived from an EMBL/GenBank/DDBJ whole genome shotgun (WGS) entry which is preliminary data.</text>
</comment>
<dbReference type="AlphaFoldDB" id="A0A4Y2DBN4"/>
<proteinExistence type="predicted"/>
<reference evidence="1 2" key="1">
    <citation type="journal article" date="2019" name="Sci. Rep.">
        <title>Orb-weaving spider Araneus ventricosus genome elucidates the spidroin gene catalogue.</title>
        <authorList>
            <person name="Kono N."/>
            <person name="Nakamura H."/>
            <person name="Ohtoshi R."/>
            <person name="Moran D.A.P."/>
            <person name="Shinohara A."/>
            <person name="Yoshida Y."/>
            <person name="Fujiwara M."/>
            <person name="Mori M."/>
            <person name="Tomita M."/>
            <person name="Arakawa K."/>
        </authorList>
    </citation>
    <scope>NUCLEOTIDE SEQUENCE [LARGE SCALE GENOMIC DNA]</scope>
</reference>
<accession>A0A4Y2DBN4</accession>
<sequence length="111" mass="12780">MRLRAIKFKYLCVFKLSPDLRLHQVYFGADLVILTHEEDGICADSPYPHFLTIPEEKGVSLMKQEAKNMRQPHIRSGSLVESGLKFVMILQSRSQEYITRPCVSDKLLVKT</sequence>
<keyword evidence="2" id="KW-1185">Reference proteome</keyword>
<gene>
    <name evidence="1" type="ORF">AVEN_54436_1</name>
</gene>
<dbReference type="EMBL" id="BGPR01000327">
    <property type="protein sequence ID" value="GBM13438.1"/>
    <property type="molecule type" value="Genomic_DNA"/>
</dbReference>
<name>A0A4Y2DBN4_ARAVE</name>
<organism evidence="1 2">
    <name type="scientific">Araneus ventricosus</name>
    <name type="common">Orbweaver spider</name>
    <name type="synonym">Epeira ventricosa</name>
    <dbReference type="NCBI Taxonomy" id="182803"/>
    <lineage>
        <taxon>Eukaryota</taxon>
        <taxon>Metazoa</taxon>
        <taxon>Ecdysozoa</taxon>
        <taxon>Arthropoda</taxon>
        <taxon>Chelicerata</taxon>
        <taxon>Arachnida</taxon>
        <taxon>Araneae</taxon>
        <taxon>Araneomorphae</taxon>
        <taxon>Entelegynae</taxon>
        <taxon>Araneoidea</taxon>
        <taxon>Araneidae</taxon>
        <taxon>Araneus</taxon>
    </lineage>
</organism>
<dbReference type="Proteomes" id="UP000499080">
    <property type="component" value="Unassembled WGS sequence"/>
</dbReference>
<evidence type="ECO:0000313" key="1">
    <source>
        <dbReference type="EMBL" id="GBM13438.1"/>
    </source>
</evidence>
<protein>
    <submittedName>
        <fullName evidence="1">Uncharacterized protein</fullName>
    </submittedName>
</protein>
<evidence type="ECO:0000313" key="2">
    <source>
        <dbReference type="Proteomes" id="UP000499080"/>
    </source>
</evidence>